<dbReference type="EMBL" id="MT371178">
    <property type="protein sequence ID" value="QQO74696.1"/>
    <property type="molecule type" value="mRNA"/>
</dbReference>
<evidence type="ECO:0000256" key="1">
    <source>
        <dbReference type="SAM" id="SignalP"/>
    </source>
</evidence>
<dbReference type="Pfam" id="PF07127">
    <property type="entry name" value="Nodulin_late"/>
    <property type="match status" value="1"/>
</dbReference>
<protein>
    <submittedName>
        <fullName evidence="3">Nodule-specific cysteine-rich peptide L28</fullName>
    </submittedName>
</protein>
<feature type="chain" id="PRO_5031454648" evidence="1">
    <location>
        <begin position="31"/>
        <end position="69"/>
    </location>
</feature>
<organism evidence="3">
    <name type="scientific">Lens culinaris</name>
    <name type="common">Lentil</name>
    <name type="synonym">Cicer lens</name>
    <dbReference type="NCBI Taxonomy" id="3864"/>
    <lineage>
        <taxon>Eukaryota</taxon>
        <taxon>Viridiplantae</taxon>
        <taxon>Streptophyta</taxon>
        <taxon>Embryophyta</taxon>
        <taxon>Tracheophyta</taxon>
        <taxon>Spermatophyta</taxon>
        <taxon>Magnoliopsida</taxon>
        <taxon>eudicotyledons</taxon>
        <taxon>Gunneridae</taxon>
        <taxon>Pentapetalae</taxon>
        <taxon>rosids</taxon>
        <taxon>fabids</taxon>
        <taxon>Fabales</taxon>
        <taxon>Fabaceae</taxon>
        <taxon>Papilionoideae</taxon>
        <taxon>50 kb inversion clade</taxon>
        <taxon>NPAAA clade</taxon>
        <taxon>Hologalegina</taxon>
        <taxon>IRL clade</taxon>
        <taxon>Fabeae</taxon>
        <taxon>Lens</taxon>
    </lineage>
</organism>
<keyword evidence="1" id="KW-0732">Signal</keyword>
<dbReference type="GO" id="GO:0046872">
    <property type="term" value="F:metal ion binding"/>
    <property type="evidence" value="ECO:0007669"/>
    <property type="project" value="InterPro"/>
</dbReference>
<proteinExistence type="evidence at transcript level"/>
<sequence>MWKNMAKVLMFVYVIILFLFICINMTDGNACEDDEDCPTSLCFPSEVPECISMKCICVKIVLDLQTILN</sequence>
<feature type="domain" description="Late nodulin" evidence="2">
    <location>
        <begin position="5"/>
        <end position="55"/>
    </location>
</feature>
<reference evidence="3" key="1">
    <citation type="journal article" date="2020" name="Mol. Cell">
        <title>Proteome analysis reveals a significant host-specific response in Rhizobium leguminosarum bv viciae endosymbiotic cells.</title>
        <authorList>
            <person name="Duran D."/>
            <person name="Albareda M."/>
            <person name="Marina A."/>
            <person name="Garcia C."/>
            <person name="Ruiz-Argueso T."/>
            <person name="Palacios J."/>
        </authorList>
    </citation>
    <scope>NUCLEOTIDE SEQUENCE</scope>
    <source>
        <tissue evidence="3">Root nodules</tissue>
    </source>
</reference>
<accession>A0A7T8DVP5</accession>
<feature type="signal peptide" evidence="1">
    <location>
        <begin position="1"/>
        <end position="30"/>
    </location>
</feature>
<evidence type="ECO:0000313" key="3">
    <source>
        <dbReference type="EMBL" id="QQO74696.1"/>
    </source>
</evidence>
<dbReference type="InterPro" id="IPR009810">
    <property type="entry name" value="Nodulin_late_dom"/>
</dbReference>
<dbReference type="AlphaFoldDB" id="A0A7T8DVP5"/>
<name>A0A7T8DVP5_LENCU</name>
<evidence type="ECO:0000259" key="2">
    <source>
        <dbReference type="Pfam" id="PF07127"/>
    </source>
</evidence>